<proteinExistence type="predicted"/>
<keyword evidence="3" id="KW-1185">Reference proteome</keyword>
<reference evidence="2" key="1">
    <citation type="submission" date="2010-05" db="EMBL/GenBank/DDBJ databases">
        <title>The draft genome of Desulfonatronospira thiodismutans ASO3-1.</title>
        <authorList>
            <consortium name="US DOE Joint Genome Institute (JGI-PGF)"/>
            <person name="Lucas S."/>
            <person name="Copeland A."/>
            <person name="Lapidus A."/>
            <person name="Cheng J.-F."/>
            <person name="Bruce D."/>
            <person name="Goodwin L."/>
            <person name="Pitluck S."/>
            <person name="Chertkov O."/>
            <person name="Brettin T."/>
            <person name="Detter J.C."/>
            <person name="Han C."/>
            <person name="Land M.L."/>
            <person name="Hauser L."/>
            <person name="Kyrpides N."/>
            <person name="Mikhailova N."/>
            <person name="Muyzer G."/>
            <person name="Woyke T."/>
        </authorList>
    </citation>
    <scope>NUCLEOTIDE SEQUENCE [LARGE SCALE GENOMIC DNA]</scope>
    <source>
        <strain evidence="2">ASO3-1</strain>
    </source>
</reference>
<dbReference type="RefSeq" id="WP_008868536.1">
    <property type="nucleotide sequence ID" value="NZ_ACJN02000001.1"/>
</dbReference>
<dbReference type="PANTHER" id="PTHR42983:SF1">
    <property type="entry name" value="IRON-MOLYBDENUM PROTEIN"/>
    <property type="match status" value="1"/>
</dbReference>
<dbReference type="OrthoDB" id="9807451at2"/>
<dbReference type="eggNOG" id="COG1433">
    <property type="taxonomic scope" value="Bacteria"/>
</dbReference>
<dbReference type="InterPro" id="IPR033913">
    <property type="entry name" value="MTH1175_dom"/>
</dbReference>
<evidence type="ECO:0000313" key="3">
    <source>
        <dbReference type="Proteomes" id="UP000005496"/>
    </source>
</evidence>
<dbReference type="AlphaFoldDB" id="D6SL43"/>
<dbReference type="EMBL" id="ACJN02000001">
    <property type="protein sequence ID" value="EFI35404.1"/>
    <property type="molecule type" value="Genomic_DNA"/>
</dbReference>
<dbReference type="Gene3D" id="3.30.420.130">
    <property type="entry name" value="Dinitrogenase iron-molybdenum cofactor biosynthesis domain"/>
    <property type="match status" value="1"/>
</dbReference>
<dbReference type="SUPFAM" id="SSF53146">
    <property type="entry name" value="Nitrogenase accessory factor-like"/>
    <property type="match status" value="1"/>
</dbReference>
<dbReference type="InterPro" id="IPR036105">
    <property type="entry name" value="DiNase_FeMo-co_biosyn_sf"/>
</dbReference>
<accession>D6SL43</accession>
<comment type="caution">
    <text evidence="2">The sequence shown here is derived from an EMBL/GenBank/DDBJ whole genome shotgun (WGS) entry which is preliminary data.</text>
</comment>
<gene>
    <name evidence="2" type="ORF">Dthio_PD2820</name>
</gene>
<dbReference type="CDD" id="cd00851">
    <property type="entry name" value="MTH1175"/>
    <property type="match status" value="1"/>
</dbReference>
<feature type="domain" description="Dinitrogenase iron-molybdenum cofactor biosynthesis" evidence="1">
    <location>
        <begin position="13"/>
        <end position="104"/>
    </location>
</feature>
<dbReference type="Proteomes" id="UP000005496">
    <property type="component" value="Unassembled WGS sequence"/>
</dbReference>
<dbReference type="InterPro" id="IPR003731">
    <property type="entry name" value="Di-Nase_FeMo-co_biosynth"/>
</dbReference>
<name>D6SL43_9BACT</name>
<dbReference type="Pfam" id="PF02579">
    <property type="entry name" value="Nitro_FeMo-Co"/>
    <property type="match status" value="1"/>
</dbReference>
<evidence type="ECO:0000259" key="1">
    <source>
        <dbReference type="Pfam" id="PF02579"/>
    </source>
</evidence>
<evidence type="ECO:0000313" key="2">
    <source>
        <dbReference type="EMBL" id="EFI35404.1"/>
    </source>
</evidence>
<organism evidence="2 3">
    <name type="scientific">Desulfonatronospira thiodismutans ASO3-1</name>
    <dbReference type="NCBI Taxonomy" id="555779"/>
    <lineage>
        <taxon>Bacteria</taxon>
        <taxon>Pseudomonadati</taxon>
        <taxon>Thermodesulfobacteriota</taxon>
        <taxon>Desulfovibrionia</taxon>
        <taxon>Desulfovibrionales</taxon>
        <taxon>Desulfonatronovibrionaceae</taxon>
        <taxon>Desulfonatronospira</taxon>
    </lineage>
</organism>
<protein>
    <submittedName>
        <fullName evidence="2">Dinitrogenase iron-molybdenum cofactor biosynthesis protein</fullName>
    </submittedName>
</protein>
<sequence length="119" mass="12672">MIIAVSSQGQELKSPLDPRFGRAAHFILYDTENDSFAILNNEPSLNAAQGAGIQAAQAVSRGKAEAVITGHCGPKAFSALQAGGIAVYLCKENTVEEAIQAYKKGRLEQAEEADRSGHW</sequence>
<dbReference type="PANTHER" id="PTHR42983">
    <property type="entry name" value="DINITROGENASE IRON-MOLYBDENUM COFACTOR PROTEIN-RELATED"/>
    <property type="match status" value="1"/>
</dbReference>